<reference evidence="2" key="1">
    <citation type="journal article" date="2021" name="Genes Genomics">
        <title>Comparative genomic analysis of Mycoplasma anatis strains.</title>
        <authorList>
            <person name="Zhou Q."/>
            <person name="Mai K."/>
            <person name="Yang D."/>
            <person name="Liu J."/>
            <person name="Yan Z."/>
            <person name="Luo C."/>
            <person name="Tan Y."/>
            <person name="Cao S."/>
            <person name="Zhou Q."/>
            <person name="Chen L."/>
            <person name="Chen F."/>
        </authorList>
    </citation>
    <scope>NUCLEOTIDE SEQUENCE</scope>
    <source>
        <strain evidence="2">DP07</strain>
    </source>
</reference>
<dbReference type="FunFam" id="1.10.10.650:FF:000001">
    <property type="entry name" value="S1 RNA-binding domain 1"/>
    <property type="match status" value="1"/>
</dbReference>
<evidence type="ECO:0000313" key="3">
    <source>
        <dbReference type="Proteomes" id="UP000746160"/>
    </source>
</evidence>
<dbReference type="InterPro" id="IPR041692">
    <property type="entry name" value="HHH_9"/>
</dbReference>
<dbReference type="PANTHER" id="PTHR10724">
    <property type="entry name" value="30S RIBOSOMAL PROTEIN S1"/>
    <property type="match status" value="1"/>
</dbReference>
<dbReference type="SMART" id="SM00316">
    <property type="entry name" value="S1"/>
    <property type="match status" value="1"/>
</dbReference>
<dbReference type="GO" id="GO:0003735">
    <property type="term" value="F:structural constituent of ribosome"/>
    <property type="evidence" value="ECO:0007669"/>
    <property type="project" value="TreeGrafter"/>
</dbReference>
<gene>
    <name evidence="2" type="ORF">MADP07_00731</name>
</gene>
<dbReference type="RefSeq" id="WP_218675468.1">
    <property type="nucleotide sequence ID" value="NZ_JABZFG010000017.1"/>
</dbReference>
<dbReference type="GO" id="GO:0006412">
    <property type="term" value="P:translation"/>
    <property type="evidence" value="ECO:0007669"/>
    <property type="project" value="TreeGrafter"/>
</dbReference>
<dbReference type="FunFam" id="1.10.150.310:FF:000002">
    <property type="entry name" value="Putative transcription modulator/accessory protein"/>
    <property type="match status" value="1"/>
</dbReference>
<dbReference type="SMART" id="SM00732">
    <property type="entry name" value="YqgFc"/>
    <property type="match status" value="1"/>
</dbReference>
<dbReference type="PANTHER" id="PTHR10724:SF10">
    <property type="entry name" value="S1 RNA-BINDING DOMAIN-CONTAINING PROTEIN 1"/>
    <property type="match status" value="1"/>
</dbReference>
<dbReference type="InterPro" id="IPR006641">
    <property type="entry name" value="YqgF/RNaseH-like_dom"/>
</dbReference>
<organism evidence="2 3">
    <name type="scientific">Mycoplasmopsis anatis</name>
    <dbReference type="NCBI Taxonomy" id="171279"/>
    <lineage>
        <taxon>Bacteria</taxon>
        <taxon>Bacillati</taxon>
        <taxon>Mycoplasmatota</taxon>
        <taxon>Mycoplasmoidales</taxon>
        <taxon>Metamycoplasmataceae</taxon>
        <taxon>Mycoplasmopsis</taxon>
    </lineage>
</organism>
<dbReference type="InterPro" id="IPR032639">
    <property type="entry name" value="Tex_YqgF"/>
</dbReference>
<dbReference type="Pfam" id="PF12836">
    <property type="entry name" value="HHH_3"/>
    <property type="match status" value="1"/>
</dbReference>
<dbReference type="Pfam" id="PF16921">
    <property type="entry name" value="Tex_YqgF"/>
    <property type="match status" value="1"/>
</dbReference>
<dbReference type="InterPro" id="IPR050437">
    <property type="entry name" value="Ribos_protein_bS1-like"/>
</dbReference>
<proteinExistence type="predicted"/>
<dbReference type="GO" id="GO:0006139">
    <property type="term" value="P:nucleobase-containing compound metabolic process"/>
    <property type="evidence" value="ECO:0007669"/>
    <property type="project" value="InterPro"/>
</dbReference>
<dbReference type="PROSITE" id="PS50126">
    <property type="entry name" value="S1"/>
    <property type="match status" value="1"/>
</dbReference>
<dbReference type="FunFam" id="3.30.420.140:FF:000001">
    <property type="entry name" value="RNA-binding transcriptional accessory protein"/>
    <property type="match status" value="1"/>
</dbReference>
<evidence type="ECO:0000259" key="1">
    <source>
        <dbReference type="PROSITE" id="PS50126"/>
    </source>
</evidence>
<evidence type="ECO:0000313" key="2">
    <source>
        <dbReference type="EMBL" id="MBW0602988.1"/>
    </source>
</evidence>
<comment type="caution">
    <text evidence="2">The sequence shown here is derived from an EMBL/GenBank/DDBJ whole genome shotgun (WGS) entry which is preliminary data.</text>
</comment>
<dbReference type="Pfam" id="PF17674">
    <property type="entry name" value="HHH_9"/>
    <property type="match status" value="1"/>
</dbReference>
<dbReference type="AlphaFoldDB" id="A0A9Q3L918"/>
<dbReference type="InterPro" id="IPR018974">
    <property type="entry name" value="Tex-like_N"/>
</dbReference>
<dbReference type="InterPro" id="IPR003029">
    <property type="entry name" value="S1_domain"/>
</dbReference>
<dbReference type="Pfam" id="PF00575">
    <property type="entry name" value="S1"/>
    <property type="match status" value="1"/>
</dbReference>
<accession>A0A9Q3L918</accession>
<dbReference type="Pfam" id="PF22706">
    <property type="entry name" value="Tex_central_region"/>
    <property type="match status" value="1"/>
</dbReference>
<name>A0A9Q3L918_9BACT</name>
<sequence length="699" mass="80013">MNTLEIVSKELKLKVEQIKATLELIEEGATVAFIARYRKNITGGLDEEQIHQVYLIFKYQEELKERKESILKILSERNLLTKEIEDKIKETTKKSDLEAIYEPFKVGKKTKASEAIALGLEELAREIFNNADINYNPYKHATKFINDKVVSVEFAIEQALFIISQWISQDPKVHDFVKEQFNNFGLIQTTKKKNSIDEFKTYENYYEFSQSVKTIQNYKILAINRAVKNKIIDLKFKIKFEFLHYNISNMFFKNKRTFALVRTAVEDSLKRLIIPSIEREVFNELFARAEKSSIEIFADNLESMLMMPAVKNKKVLAIDPAYINGCKLAMLSETGDLLETAVIYPNKPLLKIKEAGEISAKVILKFKPDVIVVGNGTASNETCQFMRDLVKYLKLNISVEMVSEVGASVYSASDIAIQEFPDLKVEMRSAINIGRKFQDPLNEIVKIDPKSIGIGQYQHDLNQNELAQALDFKVEKVVNSVGVNLNSATEVILTKISGISKTVAKNIINYRKENGEFKNRNELKKVKSLGAKTFEQAIGFLRIFNSEEFLDQTNIHPESYVLAKKIMKEYKYDQNLHKFNQEIDSEKIIEKFSSDHYTINLIIDSLLNPGKDIRDNKKGFVTNENIVEFDQIKVGDNFIGRVQNITDFGIFVFIGIKDSVFIHSSKIDNINSIKIGDDINLEIINVDPEKRRLSGKCIA</sequence>
<dbReference type="EMBL" id="JABZFG010000017">
    <property type="protein sequence ID" value="MBW0602988.1"/>
    <property type="molecule type" value="Genomic_DNA"/>
</dbReference>
<feature type="domain" description="S1 motif" evidence="1">
    <location>
        <begin position="635"/>
        <end position="693"/>
    </location>
</feature>
<protein>
    <submittedName>
        <fullName evidence="2">S1 RNA-binding domain-containing protein</fullName>
    </submittedName>
</protein>
<dbReference type="Proteomes" id="UP000746160">
    <property type="component" value="Unassembled WGS sequence"/>
</dbReference>
<dbReference type="GO" id="GO:0003729">
    <property type="term" value="F:mRNA binding"/>
    <property type="evidence" value="ECO:0007669"/>
    <property type="project" value="TreeGrafter"/>
</dbReference>
<dbReference type="Pfam" id="PF09371">
    <property type="entry name" value="Tex_N"/>
    <property type="match status" value="1"/>
</dbReference>
<dbReference type="InterPro" id="IPR055179">
    <property type="entry name" value="Tex-like_central_region"/>
</dbReference>